<organism evidence="2 3">
    <name type="scientific">Aquatica leii</name>
    <dbReference type="NCBI Taxonomy" id="1421715"/>
    <lineage>
        <taxon>Eukaryota</taxon>
        <taxon>Metazoa</taxon>
        <taxon>Ecdysozoa</taxon>
        <taxon>Arthropoda</taxon>
        <taxon>Hexapoda</taxon>
        <taxon>Insecta</taxon>
        <taxon>Pterygota</taxon>
        <taxon>Neoptera</taxon>
        <taxon>Endopterygota</taxon>
        <taxon>Coleoptera</taxon>
        <taxon>Polyphaga</taxon>
        <taxon>Elateriformia</taxon>
        <taxon>Elateroidea</taxon>
        <taxon>Lampyridae</taxon>
        <taxon>Luciolinae</taxon>
        <taxon>Aquatica</taxon>
    </lineage>
</organism>
<protein>
    <submittedName>
        <fullName evidence="2">Uncharacterized protein</fullName>
    </submittedName>
</protein>
<feature type="chain" id="PRO_5042938638" evidence="1">
    <location>
        <begin position="21"/>
        <end position="124"/>
    </location>
</feature>
<dbReference type="EMBL" id="JARPUR010000007">
    <property type="protein sequence ID" value="KAK4872446.1"/>
    <property type="molecule type" value="Genomic_DNA"/>
</dbReference>
<proteinExistence type="predicted"/>
<evidence type="ECO:0000256" key="1">
    <source>
        <dbReference type="SAM" id="SignalP"/>
    </source>
</evidence>
<reference evidence="3" key="1">
    <citation type="submission" date="2023-01" db="EMBL/GenBank/DDBJ databases">
        <title>Key to firefly adult light organ development and bioluminescence: homeobox transcription factors regulate luciferase expression and transportation to peroxisome.</title>
        <authorList>
            <person name="Fu X."/>
        </authorList>
    </citation>
    <scope>NUCLEOTIDE SEQUENCE [LARGE SCALE GENOMIC DNA]</scope>
</reference>
<keyword evidence="1" id="KW-0732">Signal</keyword>
<keyword evidence="3" id="KW-1185">Reference proteome</keyword>
<sequence length="124" mass="14001">MSRLLTVALLLATCVINAQSCNLKITAFRAYENNFAVIEISYEESPEIVGINFSLDEPTLNERSIQKVDKTSGTSRHGISFQPHRLRVGDTVYYKLFIENGGKMTCQTDLSNFQIQELRIVKPT</sequence>
<dbReference type="AlphaFoldDB" id="A0AAN7S680"/>
<dbReference type="Proteomes" id="UP001353858">
    <property type="component" value="Unassembled WGS sequence"/>
</dbReference>
<comment type="caution">
    <text evidence="2">The sequence shown here is derived from an EMBL/GenBank/DDBJ whole genome shotgun (WGS) entry which is preliminary data.</text>
</comment>
<accession>A0AAN7S680</accession>
<evidence type="ECO:0000313" key="3">
    <source>
        <dbReference type="Proteomes" id="UP001353858"/>
    </source>
</evidence>
<evidence type="ECO:0000313" key="2">
    <source>
        <dbReference type="EMBL" id="KAK4872446.1"/>
    </source>
</evidence>
<name>A0AAN7S680_9COLE</name>
<feature type="signal peptide" evidence="1">
    <location>
        <begin position="1"/>
        <end position="20"/>
    </location>
</feature>
<gene>
    <name evidence="2" type="ORF">RN001_014475</name>
</gene>